<evidence type="ECO:0008006" key="3">
    <source>
        <dbReference type="Google" id="ProtNLM"/>
    </source>
</evidence>
<proteinExistence type="predicted"/>
<comment type="caution">
    <text evidence="1">The sequence shown here is derived from an EMBL/GenBank/DDBJ whole genome shotgun (WGS) entry which is preliminary data.</text>
</comment>
<evidence type="ECO:0000313" key="2">
    <source>
        <dbReference type="Proteomes" id="UP000050465"/>
    </source>
</evidence>
<dbReference type="Proteomes" id="UP000050465">
    <property type="component" value="Unassembled WGS sequence"/>
</dbReference>
<gene>
    <name evidence="1" type="ORF">HLUCCA11_00885</name>
</gene>
<dbReference type="EMBL" id="LJZR01000001">
    <property type="protein sequence ID" value="KPQ37636.1"/>
    <property type="molecule type" value="Genomic_DNA"/>
</dbReference>
<evidence type="ECO:0000313" key="1">
    <source>
        <dbReference type="EMBL" id="KPQ37636.1"/>
    </source>
</evidence>
<dbReference type="Pfam" id="PF16156">
    <property type="entry name" value="DUF4864"/>
    <property type="match status" value="1"/>
</dbReference>
<dbReference type="InterPro" id="IPR032347">
    <property type="entry name" value="DUF4864"/>
</dbReference>
<protein>
    <recommendedName>
        <fullName evidence="3">DUF4864 domain-containing protein</fullName>
    </recommendedName>
</protein>
<dbReference type="SUPFAM" id="SSF54427">
    <property type="entry name" value="NTF2-like"/>
    <property type="match status" value="1"/>
</dbReference>
<organism evidence="1 2">
    <name type="scientific">Phormidesmis priestleyi Ana</name>
    <dbReference type="NCBI Taxonomy" id="1666911"/>
    <lineage>
        <taxon>Bacteria</taxon>
        <taxon>Bacillati</taxon>
        <taxon>Cyanobacteriota</taxon>
        <taxon>Cyanophyceae</taxon>
        <taxon>Leptolyngbyales</taxon>
        <taxon>Leptolyngbyaceae</taxon>
        <taxon>Phormidesmis</taxon>
    </lineage>
</organism>
<sequence length="118" mass="13117">MTEADLLAIRQAIEQQIAAFQVNDAAAAFSQAAPSIQVEFGTAENFVRMVEAAYPPVYRPRSVVFEDLLRVEGLPAQQVMLMDQSGQLIRATYIMQQQRMGDWKIAGCYLTPIGYSEA</sequence>
<dbReference type="STRING" id="1666911.HLUCCA11_00885"/>
<dbReference type="InterPro" id="IPR032710">
    <property type="entry name" value="NTF2-like_dom_sf"/>
</dbReference>
<dbReference type="AlphaFoldDB" id="A0A0P8BU86"/>
<name>A0A0P8BU86_9CYAN</name>
<accession>A0A0P8BU86</accession>
<reference evidence="1 2" key="1">
    <citation type="submission" date="2015-09" db="EMBL/GenBank/DDBJ databases">
        <title>Identification and resolution of microdiversity through metagenomic sequencing of parallel consortia.</title>
        <authorList>
            <person name="Nelson W.C."/>
            <person name="Romine M.F."/>
            <person name="Lindemann S.R."/>
        </authorList>
    </citation>
    <scope>NUCLEOTIDE SEQUENCE [LARGE SCALE GENOMIC DNA]</scope>
    <source>
        <strain evidence="1">Ana</strain>
    </source>
</reference>